<dbReference type="RefSeq" id="WP_042983715.1">
    <property type="nucleotide sequence ID" value="NZ_JMQC01000008.1"/>
</dbReference>
<evidence type="ECO:0000313" key="3">
    <source>
        <dbReference type="Proteomes" id="UP000029389"/>
    </source>
</evidence>
<gene>
    <name evidence="2" type="ORF">D0U04_07825</name>
    <name evidence="1" type="ORF">DJ93_4902</name>
</gene>
<comment type="caution">
    <text evidence="1">The sequence shown here is derived from an EMBL/GenBank/DDBJ whole genome shotgun (WGS) entry which is preliminary data.</text>
</comment>
<dbReference type="EMBL" id="QVOD01000006">
    <property type="protein sequence ID" value="RFT67662.1"/>
    <property type="molecule type" value="Genomic_DNA"/>
</dbReference>
<proteinExistence type="predicted"/>
<evidence type="ECO:0000313" key="1">
    <source>
        <dbReference type="EMBL" id="KFM99075.1"/>
    </source>
</evidence>
<dbReference type="Proteomes" id="UP000264294">
    <property type="component" value="Unassembled WGS sequence"/>
</dbReference>
<organism evidence="1 3">
    <name type="scientific">Bacillus clarus</name>
    <dbReference type="NCBI Taxonomy" id="2338372"/>
    <lineage>
        <taxon>Bacteria</taxon>
        <taxon>Bacillati</taxon>
        <taxon>Bacillota</taxon>
        <taxon>Bacilli</taxon>
        <taxon>Bacillales</taxon>
        <taxon>Bacillaceae</taxon>
        <taxon>Bacillus</taxon>
        <taxon>Bacillus cereus group</taxon>
    </lineage>
</organism>
<dbReference type="PATRIC" id="fig|1405.8.peg.5048"/>
<evidence type="ECO:0000313" key="2">
    <source>
        <dbReference type="EMBL" id="RFT67662.1"/>
    </source>
</evidence>
<evidence type="ECO:0000313" key="4">
    <source>
        <dbReference type="Proteomes" id="UP000264294"/>
    </source>
</evidence>
<keyword evidence="4" id="KW-1185">Reference proteome</keyword>
<dbReference type="AlphaFoldDB" id="A0A090Z3Y6"/>
<accession>A0A090Z3Y6</accession>
<reference evidence="2 4" key="2">
    <citation type="submission" date="2018-08" db="EMBL/GenBank/DDBJ databases">
        <title>Bacillus clarus sp. nov. strain PS00077A.</title>
        <authorList>
            <person name="Mendez Acevedo M."/>
            <person name="Carroll L."/>
            <person name="Mukherjee M."/>
            <person name="Wiedmann M."/>
            <person name="Kovac J."/>
        </authorList>
    </citation>
    <scope>NUCLEOTIDE SEQUENCE [LARGE SCALE GENOMIC DNA]</scope>
    <source>
        <strain evidence="2 4">PS00077A</strain>
    </source>
</reference>
<protein>
    <submittedName>
        <fullName evidence="1">Uncharacterized protein</fullName>
    </submittedName>
</protein>
<dbReference type="Proteomes" id="UP000029389">
    <property type="component" value="Unassembled WGS sequence"/>
</dbReference>
<dbReference type="EMBL" id="JMQC01000008">
    <property type="protein sequence ID" value="KFM99075.1"/>
    <property type="molecule type" value="Genomic_DNA"/>
</dbReference>
<sequence length="76" mass="9072">MTYVVFFVLVAVIVFLGVFAYEMERVHQGERDMWKQERKELYDRIQAPSFAEYKQGEVKMVKAQKEEKPAPTFHLE</sequence>
<name>A0A090Z3Y6_9BACI</name>
<reference evidence="1 3" key="1">
    <citation type="submission" date="2014-04" db="EMBL/GenBank/DDBJ databases">
        <authorList>
            <person name="Bishop-Lilly K.A."/>
            <person name="Broomall S.M."/>
            <person name="Chain P.S."/>
            <person name="Chertkov O."/>
            <person name="Coyne S.R."/>
            <person name="Daligault H.E."/>
            <person name="Davenport K.W."/>
            <person name="Erkkila T."/>
            <person name="Frey K.G."/>
            <person name="Gibbons H.S."/>
            <person name="Gu W."/>
            <person name="Jaissle J."/>
            <person name="Johnson S.L."/>
            <person name="Koroleva G.I."/>
            <person name="Ladner J.T."/>
            <person name="Lo C.-C."/>
            <person name="Minogue T.D."/>
            <person name="Munk C."/>
            <person name="Palacios G.F."/>
            <person name="Redden C.L."/>
            <person name="Rosenzweig C.N."/>
            <person name="Scholz M.B."/>
            <person name="Teshima H."/>
            <person name="Xu Y."/>
        </authorList>
    </citation>
    <scope>NUCLEOTIDE SEQUENCE [LARGE SCALE GENOMIC DNA]</scope>
    <source>
        <strain evidence="1 3">BHP</strain>
    </source>
</reference>